<organism evidence="2 3">
    <name type="scientific">Serpentinicella alkaliphila</name>
    <dbReference type="NCBI Taxonomy" id="1734049"/>
    <lineage>
        <taxon>Bacteria</taxon>
        <taxon>Bacillati</taxon>
        <taxon>Bacillota</taxon>
        <taxon>Clostridia</taxon>
        <taxon>Peptostreptococcales</taxon>
        <taxon>Natronincolaceae</taxon>
        <taxon>Serpentinicella</taxon>
    </lineage>
</organism>
<dbReference type="InterPro" id="IPR043128">
    <property type="entry name" value="Rev_trsase/Diguanyl_cyclase"/>
</dbReference>
<reference evidence="2 3" key="1">
    <citation type="submission" date="2019-03" db="EMBL/GenBank/DDBJ databases">
        <title>Genomic Encyclopedia of Type Strains, Phase IV (KMG-IV): sequencing the most valuable type-strain genomes for metagenomic binning, comparative biology and taxonomic classification.</title>
        <authorList>
            <person name="Goeker M."/>
        </authorList>
    </citation>
    <scope>NUCLEOTIDE SEQUENCE [LARGE SCALE GENOMIC DNA]</scope>
    <source>
        <strain evidence="2 3">DSM 100013</strain>
    </source>
</reference>
<dbReference type="InterPro" id="IPR029787">
    <property type="entry name" value="Nucleotide_cyclase"/>
</dbReference>
<dbReference type="SMART" id="SM01204">
    <property type="entry name" value="FIST_C"/>
    <property type="match status" value="1"/>
</dbReference>
<dbReference type="PROSITE" id="PS50887">
    <property type="entry name" value="GGDEF"/>
    <property type="match status" value="1"/>
</dbReference>
<protein>
    <submittedName>
        <fullName evidence="2">Diguanylate cyclase (GGDEF)-like protein</fullName>
    </submittedName>
</protein>
<dbReference type="PANTHER" id="PTHR45138:SF9">
    <property type="entry name" value="DIGUANYLATE CYCLASE DGCM-RELATED"/>
    <property type="match status" value="1"/>
</dbReference>
<dbReference type="EMBL" id="SLYC01000025">
    <property type="protein sequence ID" value="TCQ01598.1"/>
    <property type="molecule type" value="Genomic_DNA"/>
</dbReference>
<evidence type="ECO:0000313" key="2">
    <source>
        <dbReference type="EMBL" id="TCQ01598.1"/>
    </source>
</evidence>
<dbReference type="SMART" id="SM00267">
    <property type="entry name" value="GGDEF"/>
    <property type="match status" value="1"/>
</dbReference>
<feature type="domain" description="GGDEF" evidence="1">
    <location>
        <begin position="255"/>
        <end position="383"/>
    </location>
</feature>
<dbReference type="RefSeq" id="WP_132848835.1">
    <property type="nucleotide sequence ID" value="NZ_SLYC01000025.1"/>
</dbReference>
<name>A0A4R2TE40_9FIRM</name>
<evidence type="ECO:0000259" key="1">
    <source>
        <dbReference type="PROSITE" id="PS50887"/>
    </source>
</evidence>
<dbReference type="CDD" id="cd01949">
    <property type="entry name" value="GGDEF"/>
    <property type="match status" value="1"/>
</dbReference>
<dbReference type="InterPro" id="IPR000160">
    <property type="entry name" value="GGDEF_dom"/>
</dbReference>
<dbReference type="FunFam" id="3.30.70.270:FF:000001">
    <property type="entry name" value="Diguanylate cyclase domain protein"/>
    <property type="match status" value="1"/>
</dbReference>
<gene>
    <name evidence="2" type="ORF">EDD79_10255</name>
</gene>
<dbReference type="PANTHER" id="PTHR45138">
    <property type="entry name" value="REGULATORY COMPONENTS OF SENSORY TRANSDUCTION SYSTEM"/>
    <property type="match status" value="1"/>
</dbReference>
<dbReference type="OrthoDB" id="9805474at2"/>
<sequence length="383" mass="43800">MMITESKDMLVKKVNGRPAFEIYNKYLNIKSDDQFFLNVLGYSFLVNRQGEYQSRVPISVNNEGAIQFIADIREGETFRIGYADPVTMIHNAHDVHQKMRCFQPQAICLFSCGSRHTLLNDDIDLETEPFQKIAPTFGFYTYGEYSGTMMNLKSLNSTLVIAGFREGGKSHNGCYDKKSNTIEKNEEDDSLILYRDSRAVARLIHFIEVITEEYEELNRQLRLISITDNLTGLFNRGKLDKVIQKEIARALDRDICFSIVIADIDNFKSINDVYGHLAGDAVLVEIGRLFLSVFERESDVIGRWGGEEYLVVLPETSIQKAYRKTEELRNKIEKHIFNGNLRVTCSFGISTYKRGDTVNDLIWRADKALYDAKGSGKNKVIQE</sequence>
<keyword evidence="3" id="KW-1185">Reference proteome</keyword>
<dbReference type="Proteomes" id="UP000295504">
    <property type="component" value="Unassembled WGS sequence"/>
</dbReference>
<dbReference type="InterPro" id="IPR019494">
    <property type="entry name" value="FIST_C"/>
</dbReference>
<dbReference type="SUPFAM" id="SSF55073">
    <property type="entry name" value="Nucleotide cyclase"/>
    <property type="match status" value="1"/>
</dbReference>
<evidence type="ECO:0000313" key="3">
    <source>
        <dbReference type="Proteomes" id="UP000295504"/>
    </source>
</evidence>
<dbReference type="AlphaFoldDB" id="A0A4R2TE40"/>
<dbReference type="Pfam" id="PF10442">
    <property type="entry name" value="FIST_C"/>
    <property type="match status" value="1"/>
</dbReference>
<dbReference type="InterPro" id="IPR050469">
    <property type="entry name" value="Diguanylate_Cyclase"/>
</dbReference>
<proteinExistence type="predicted"/>
<comment type="caution">
    <text evidence="2">The sequence shown here is derived from an EMBL/GenBank/DDBJ whole genome shotgun (WGS) entry which is preliminary data.</text>
</comment>
<dbReference type="GO" id="GO:0052621">
    <property type="term" value="F:diguanylate cyclase activity"/>
    <property type="evidence" value="ECO:0007669"/>
    <property type="project" value="TreeGrafter"/>
</dbReference>
<dbReference type="Pfam" id="PF00990">
    <property type="entry name" value="GGDEF"/>
    <property type="match status" value="1"/>
</dbReference>
<dbReference type="Gene3D" id="3.30.70.270">
    <property type="match status" value="1"/>
</dbReference>
<accession>A0A4R2TE40</accession>
<dbReference type="NCBIfam" id="TIGR00254">
    <property type="entry name" value="GGDEF"/>
    <property type="match status" value="1"/>
</dbReference>